<evidence type="ECO:0000313" key="11">
    <source>
        <dbReference type="Proteomes" id="UP000028547"/>
    </source>
</evidence>
<name>A0A084SI48_9BACT</name>
<feature type="transmembrane region" description="Helical" evidence="8">
    <location>
        <begin position="91"/>
        <end position="111"/>
    </location>
</feature>
<feature type="transmembrane region" description="Helical" evidence="8">
    <location>
        <begin position="489"/>
        <end position="507"/>
    </location>
</feature>
<dbReference type="InterPro" id="IPR036721">
    <property type="entry name" value="RCK_C_sf"/>
</dbReference>
<dbReference type="SUPFAM" id="SSF116726">
    <property type="entry name" value="TrkA C-terminal domain-like"/>
    <property type="match status" value="1"/>
</dbReference>
<dbReference type="Proteomes" id="UP000028547">
    <property type="component" value="Unassembled WGS sequence"/>
</dbReference>
<evidence type="ECO:0000256" key="6">
    <source>
        <dbReference type="ARBA" id="ARBA00022989"/>
    </source>
</evidence>
<comment type="subcellular location">
    <subcellularLocation>
        <location evidence="1">Cell membrane</location>
        <topology evidence="1">Multi-pass membrane protein</topology>
    </subcellularLocation>
</comment>
<dbReference type="EMBL" id="JPMI01000302">
    <property type="protein sequence ID" value="KFA88133.1"/>
    <property type="molecule type" value="Genomic_DNA"/>
</dbReference>
<dbReference type="NCBIfam" id="TIGR01625">
    <property type="entry name" value="YidE_YbjL_dupl"/>
    <property type="match status" value="2"/>
</dbReference>
<evidence type="ECO:0000256" key="4">
    <source>
        <dbReference type="ARBA" id="ARBA00022475"/>
    </source>
</evidence>
<evidence type="ECO:0000256" key="2">
    <source>
        <dbReference type="ARBA" id="ARBA00009854"/>
    </source>
</evidence>
<evidence type="ECO:0000256" key="7">
    <source>
        <dbReference type="ARBA" id="ARBA00023136"/>
    </source>
</evidence>
<dbReference type="InterPro" id="IPR050144">
    <property type="entry name" value="AAE_transporter"/>
</dbReference>
<evidence type="ECO:0000256" key="8">
    <source>
        <dbReference type="SAM" id="Phobius"/>
    </source>
</evidence>
<sequence>MIELLLHNPLLLLFVVVGIGYPLGRVRVAGSSLGVAAVLFVGIGIGALHPDLKLPEIIYLLGLVLFVYTIGLSSGPSFFRSFGPRGLKSNVLVLGMLALGLGLTLLAQRLLGLRPTLAGGLFAGSLTNTPALAAELEFLKLRAPHDTQALADPVVGYSISYPLGVIGVLLAIGLTQRLWKVDYRAEAERTREPGSANQPLEARVVKVLRAPEEPLGVIMQRLGWDVVFGRHQRGGHLSIADLSTRLQPGDLVTVVGPMQELDEVTAGLGEVSQEPLAHDRSVLDYRRVFVSNPEVVGRRLAELDLPGRFGAVATRLRRGDVDMLAQENTVLEPGDRLRVLTRRDRLDEVSRFLGDSYRAISEIDILSFSLGLALGLLLGAVPIPLPGGVDLKLGFAGGPLVVALVLGWLGRTGRFVWGLPYSANLTLRQIGLVMFLAGVGTRSGHAFFSTLTQGGGLSLLIAGGLITFTVSMATLVLGHKVLGIPMSVLTGLLGGLQTQPAVLGFALEQTKNDLPNVGYTTVYPLATVAKIILAQVLLAMLL</sequence>
<feature type="transmembrane region" description="Helical" evidence="8">
    <location>
        <begin position="522"/>
        <end position="541"/>
    </location>
</feature>
<dbReference type="PANTHER" id="PTHR30445">
    <property type="entry name" value="K(+)_H(+) ANTIPORTER SUBUNIT KHTT"/>
    <property type="match status" value="1"/>
</dbReference>
<evidence type="ECO:0000313" key="10">
    <source>
        <dbReference type="EMBL" id="KFA88133.1"/>
    </source>
</evidence>
<dbReference type="InterPro" id="IPR006037">
    <property type="entry name" value="RCK_C"/>
</dbReference>
<dbReference type="Pfam" id="PF06826">
    <property type="entry name" value="Asp-Al_Ex"/>
    <property type="match status" value="2"/>
</dbReference>
<dbReference type="GO" id="GO:0006813">
    <property type="term" value="P:potassium ion transport"/>
    <property type="evidence" value="ECO:0007669"/>
    <property type="project" value="InterPro"/>
</dbReference>
<gene>
    <name evidence="10" type="ORF">Q664_42865</name>
</gene>
<feature type="transmembrane region" description="Helical" evidence="8">
    <location>
        <begin position="365"/>
        <end position="385"/>
    </location>
</feature>
<keyword evidence="5 8" id="KW-0812">Transmembrane</keyword>
<evidence type="ECO:0000256" key="5">
    <source>
        <dbReference type="ARBA" id="ARBA00022692"/>
    </source>
</evidence>
<feature type="transmembrane region" description="Helical" evidence="8">
    <location>
        <begin position="154"/>
        <end position="174"/>
    </location>
</feature>
<feature type="domain" description="RCK C-terminal" evidence="9">
    <location>
        <begin position="187"/>
        <end position="270"/>
    </location>
</feature>
<evidence type="ECO:0000256" key="3">
    <source>
        <dbReference type="ARBA" id="ARBA00022448"/>
    </source>
</evidence>
<feature type="transmembrane region" description="Helical" evidence="8">
    <location>
        <begin position="28"/>
        <end position="45"/>
    </location>
</feature>
<dbReference type="RefSeq" id="WP_043409605.1">
    <property type="nucleotide sequence ID" value="NZ_JPMI01000302.1"/>
</dbReference>
<dbReference type="Pfam" id="PF02080">
    <property type="entry name" value="TrkA_C"/>
    <property type="match status" value="1"/>
</dbReference>
<accession>A0A084SI48</accession>
<feature type="transmembrane region" description="Helical" evidence="8">
    <location>
        <begin position="457"/>
        <end position="477"/>
    </location>
</feature>
<dbReference type="Gene3D" id="3.30.70.1450">
    <property type="entry name" value="Regulator of K+ conductance, C-terminal domain"/>
    <property type="match status" value="1"/>
</dbReference>
<comment type="similarity">
    <text evidence="2">Belongs to the AAE transporter (TC 2.A.81) family.</text>
</comment>
<evidence type="ECO:0000259" key="9">
    <source>
        <dbReference type="PROSITE" id="PS51202"/>
    </source>
</evidence>
<feature type="transmembrane region" description="Helical" evidence="8">
    <location>
        <begin position="391"/>
        <end position="409"/>
    </location>
</feature>
<comment type="caution">
    <text evidence="10">The sequence shown here is derived from an EMBL/GenBank/DDBJ whole genome shotgun (WGS) entry which is preliminary data.</text>
</comment>
<evidence type="ECO:0000256" key="1">
    <source>
        <dbReference type="ARBA" id="ARBA00004651"/>
    </source>
</evidence>
<dbReference type="InterPro" id="IPR006512">
    <property type="entry name" value="YidE_YbjL"/>
</dbReference>
<feature type="transmembrane region" description="Helical" evidence="8">
    <location>
        <begin position="57"/>
        <end position="79"/>
    </location>
</feature>
<protein>
    <submittedName>
        <fullName evidence="10">Transporter</fullName>
    </submittedName>
</protein>
<dbReference type="PROSITE" id="PS51202">
    <property type="entry name" value="RCK_C"/>
    <property type="match status" value="2"/>
</dbReference>
<feature type="domain" description="RCK C-terminal" evidence="9">
    <location>
        <begin position="271"/>
        <end position="355"/>
    </location>
</feature>
<reference evidence="10 11" key="1">
    <citation type="submission" date="2014-07" db="EMBL/GenBank/DDBJ databases">
        <title>Draft Genome Sequence of Gephyronic Acid Producer, Cystobacter violaceus Strain Cb vi76.</title>
        <authorList>
            <person name="Stevens D.C."/>
            <person name="Young J."/>
            <person name="Carmichael R."/>
            <person name="Tan J."/>
            <person name="Taylor R.E."/>
        </authorList>
    </citation>
    <scope>NUCLEOTIDE SEQUENCE [LARGE SCALE GENOMIC DNA]</scope>
    <source>
        <strain evidence="10 11">Cb vi76</strain>
    </source>
</reference>
<dbReference type="PANTHER" id="PTHR30445:SF3">
    <property type="entry name" value="TRANSPORT PROTEIN YIDE-RELATED"/>
    <property type="match status" value="1"/>
</dbReference>
<dbReference type="AlphaFoldDB" id="A0A084SI48"/>
<dbReference type="GO" id="GO:0005886">
    <property type="term" value="C:plasma membrane"/>
    <property type="evidence" value="ECO:0007669"/>
    <property type="project" value="UniProtKB-SubCell"/>
</dbReference>
<keyword evidence="7 8" id="KW-0472">Membrane</keyword>
<organism evidence="10 11">
    <name type="scientific">Archangium violaceum Cb vi76</name>
    <dbReference type="NCBI Taxonomy" id="1406225"/>
    <lineage>
        <taxon>Bacteria</taxon>
        <taxon>Pseudomonadati</taxon>
        <taxon>Myxococcota</taxon>
        <taxon>Myxococcia</taxon>
        <taxon>Myxococcales</taxon>
        <taxon>Cystobacterineae</taxon>
        <taxon>Archangiaceae</taxon>
        <taxon>Archangium</taxon>
    </lineage>
</organism>
<proteinExistence type="inferred from homology"/>
<dbReference type="GO" id="GO:0008324">
    <property type="term" value="F:monoatomic cation transmembrane transporter activity"/>
    <property type="evidence" value="ECO:0007669"/>
    <property type="project" value="InterPro"/>
</dbReference>
<keyword evidence="4" id="KW-1003">Cell membrane</keyword>
<keyword evidence="3" id="KW-0813">Transport</keyword>
<keyword evidence="6 8" id="KW-1133">Transmembrane helix</keyword>
<feature type="transmembrane region" description="Helical" evidence="8">
    <location>
        <begin position="6"/>
        <end position="23"/>
    </location>
</feature>